<comment type="caution">
    <text evidence="1">The sequence shown here is derived from an EMBL/GenBank/DDBJ whole genome shotgun (WGS) entry which is preliminary data.</text>
</comment>
<dbReference type="EMBL" id="AOIV01000033">
    <property type="protein sequence ID" value="ELZ29391.1"/>
    <property type="molecule type" value="Genomic_DNA"/>
</dbReference>
<name>M0D1J5_HALPD</name>
<organism evidence="1 2">
    <name type="scientific">Halogeometricum pallidum JCM 14848</name>
    <dbReference type="NCBI Taxonomy" id="1227487"/>
    <lineage>
        <taxon>Archaea</taxon>
        <taxon>Methanobacteriati</taxon>
        <taxon>Methanobacteriota</taxon>
        <taxon>Stenosarchaea group</taxon>
        <taxon>Halobacteria</taxon>
        <taxon>Halobacteriales</taxon>
        <taxon>Haloferacaceae</taxon>
        <taxon>Halogeometricum</taxon>
    </lineage>
</organism>
<keyword evidence="2" id="KW-1185">Reference proteome</keyword>
<protein>
    <submittedName>
        <fullName evidence="1">Uncharacterized protein</fullName>
    </submittedName>
</protein>
<dbReference type="AlphaFoldDB" id="M0D1J5"/>
<evidence type="ECO:0000313" key="2">
    <source>
        <dbReference type="Proteomes" id="UP000011513"/>
    </source>
</evidence>
<evidence type="ECO:0000313" key="1">
    <source>
        <dbReference type="EMBL" id="ELZ29391.1"/>
    </source>
</evidence>
<gene>
    <name evidence="1" type="ORF">C474_13414</name>
</gene>
<dbReference type="Proteomes" id="UP000011513">
    <property type="component" value="Unassembled WGS sequence"/>
</dbReference>
<reference evidence="1 2" key="1">
    <citation type="journal article" date="2014" name="PLoS Genet.">
        <title>Phylogenetically driven sequencing of extremely halophilic archaea reveals strategies for static and dynamic osmo-response.</title>
        <authorList>
            <person name="Becker E.A."/>
            <person name="Seitzer P.M."/>
            <person name="Tritt A."/>
            <person name="Larsen D."/>
            <person name="Krusor M."/>
            <person name="Yao A.I."/>
            <person name="Wu D."/>
            <person name="Madern D."/>
            <person name="Eisen J.A."/>
            <person name="Darling A.E."/>
            <person name="Facciotti M.T."/>
        </authorList>
    </citation>
    <scope>NUCLEOTIDE SEQUENCE [LARGE SCALE GENOMIC DNA]</scope>
    <source>
        <strain evidence="1 2">JCM 14848</strain>
    </source>
</reference>
<dbReference type="InParanoid" id="M0D1J5"/>
<accession>M0D1J5</accession>
<proteinExistence type="predicted"/>
<sequence>MSDSLRFELFLTFDRLRYFRSIFRVMVQTYVSISAETLYNEKHSLFRLYRSIIFTISALSDLFLRCSI</sequence>